<keyword evidence="4" id="KW-1185">Reference proteome</keyword>
<dbReference type="PANTHER" id="PTHR30388:SF6">
    <property type="entry name" value="XANTHINE DEHYDROGENASE SUBUNIT A-RELATED"/>
    <property type="match status" value="1"/>
</dbReference>
<dbReference type="AlphaFoldDB" id="A0A1Y5SCI3"/>
<dbReference type="OrthoDB" id="61481at2"/>
<dbReference type="RefSeq" id="WP_085848574.1">
    <property type="nucleotide sequence ID" value="NZ_FNZV01000003.1"/>
</dbReference>
<dbReference type="InterPro" id="IPR052698">
    <property type="entry name" value="MoCofactor_Util/Proc"/>
</dbReference>
<dbReference type="STRING" id="658057.SAMN04488032_10397"/>
<feature type="domain" description="XdhC Rossmann" evidence="2">
    <location>
        <begin position="152"/>
        <end position="291"/>
    </location>
</feature>
<dbReference type="EMBL" id="FWFW01000004">
    <property type="protein sequence ID" value="SLN37597.1"/>
    <property type="molecule type" value="Genomic_DNA"/>
</dbReference>
<evidence type="ECO:0000259" key="1">
    <source>
        <dbReference type="Pfam" id="PF02625"/>
    </source>
</evidence>
<evidence type="ECO:0000259" key="2">
    <source>
        <dbReference type="Pfam" id="PF13478"/>
    </source>
</evidence>
<feature type="domain" description="XdhC- CoxI" evidence="1">
    <location>
        <begin position="12"/>
        <end position="68"/>
    </location>
</feature>
<dbReference type="NCBIfam" id="TIGR02964">
    <property type="entry name" value="xanthine_xdhC"/>
    <property type="match status" value="1"/>
</dbReference>
<sequence>MSFDRNALELAIAAHGRVARIVVADVKGSTPREVGASMLVWHGPNGLEQSGTIGGGTLEFEAMKAAFHAPRLQRIPLGPSMGQCCGGSVTLLTEIFETVENIPQDAYARGPSVMPLAVQKALKGIRREGLAAPRLLGDWMIEPVSPPVRPIWLWGAGHVGRAIANVLAPLPQFSLTWIDTKQDRFPTLLPAGTTQLIAANPADLVAHAPQDAEHLVLTYSHALDLELCHQILSHEFAFAGLIGSDTKWARFRSRLGALGHTPAQISRICCPIGQPELGKHPQAIAVGVVARLICGEIQAESLKSHAGGA</sequence>
<dbReference type="Gene3D" id="3.40.50.720">
    <property type="entry name" value="NAD(P)-binding Rossmann-like Domain"/>
    <property type="match status" value="1"/>
</dbReference>
<accession>A0A1Y5SCI3</accession>
<proteinExistence type="predicted"/>
<name>A0A1Y5SCI3_9RHOB</name>
<protein>
    <submittedName>
        <fullName evidence="3">XdhC and CoxI family protein</fullName>
    </submittedName>
</protein>
<reference evidence="3 4" key="1">
    <citation type="submission" date="2017-03" db="EMBL/GenBank/DDBJ databases">
        <authorList>
            <person name="Afonso C.L."/>
            <person name="Miller P.J."/>
            <person name="Scott M.A."/>
            <person name="Spackman E."/>
            <person name="Goraichik I."/>
            <person name="Dimitrov K.M."/>
            <person name="Suarez D.L."/>
            <person name="Swayne D.E."/>
        </authorList>
    </citation>
    <scope>NUCLEOTIDE SEQUENCE [LARGE SCALE GENOMIC DNA]</scope>
    <source>
        <strain evidence="3 4">CECT 7971</strain>
    </source>
</reference>
<gene>
    <name evidence="3" type="ORF">PAM7971_01650</name>
</gene>
<dbReference type="InterPro" id="IPR027051">
    <property type="entry name" value="XdhC_Rossmann_dom"/>
</dbReference>
<dbReference type="PANTHER" id="PTHR30388">
    <property type="entry name" value="ALDEHYDE OXIDOREDUCTASE MOLYBDENUM COFACTOR ASSEMBLY PROTEIN"/>
    <property type="match status" value="1"/>
</dbReference>
<evidence type="ECO:0000313" key="3">
    <source>
        <dbReference type="EMBL" id="SLN37597.1"/>
    </source>
</evidence>
<dbReference type="Pfam" id="PF13478">
    <property type="entry name" value="XdhC_C"/>
    <property type="match status" value="1"/>
</dbReference>
<dbReference type="InterPro" id="IPR014308">
    <property type="entry name" value="Xanthine_DH_XdhC"/>
</dbReference>
<evidence type="ECO:0000313" key="4">
    <source>
        <dbReference type="Proteomes" id="UP000193307"/>
    </source>
</evidence>
<dbReference type="Proteomes" id="UP000193307">
    <property type="component" value="Unassembled WGS sequence"/>
</dbReference>
<dbReference type="InterPro" id="IPR003777">
    <property type="entry name" value="XdhC_CoxI"/>
</dbReference>
<organism evidence="3 4">
    <name type="scientific">Pacificibacter marinus</name>
    <dbReference type="NCBI Taxonomy" id="658057"/>
    <lineage>
        <taxon>Bacteria</taxon>
        <taxon>Pseudomonadati</taxon>
        <taxon>Pseudomonadota</taxon>
        <taxon>Alphaproteobacteria</taxon>
        <taxon>Rhodobacterales</taxon>
        <taxon>Roseobacteraceae</taxon>
        <taxon>Pacificibacter</taxon>
    </lineage>
</organism>
<dbReference type="Pfam" id="PF02625">
    <property type="entry name" value="XdhC_CoxI"/>
    <property type="match status" value="1"/>
</dbReference>